<evidence type="ECO:0000313" key="1">
    <source>
        <dbReference type="EMBL" id="EAT80326.1"/>
    </source>
</evidence>
<gene>
    <name evidence="1" type="ORF">SNOG_12513</name>
</gene>
<reference evidence="2" key="1">
    <citation type="journal article" date="2007" name="Plant Cell">
        <title>Dothideomycete-plant interactions illuminated by genome sequencing and EST analysis of the wheat pathogen Stagonospora nodorum.</title>
        <authorList>
            <person name="Hane J.K."/>
            <person name="Lowe R.G."/>
            <person name="Solomon P.S."/>
            <person name="Tan K.C."/>
            <person name="Schoch C.L."/>
            <person name="Spatafora J.W."/>
            <person name="Crous P.W."/>
            <person name="Kodira C."/>
            <person name="Birren B.W."/>
            <person name="Galagan J.E."/>
            <person name="Torriani S.F."/>
            <person name="McDonald B.A."/>
            <person name="Oliver R.P."/>
        </authorList>
    </citation>
    <scope>NUCLEOTIDE SEQUENCE [LARGE SCALE GENOMIC DNA]</scope>
    <source>
        <strain evidence="2">SN15 / ATCC MYA-4574 / FGSC 10173</strain>
    </source>
</reference>
<dbReference type="EMBL" id="CH445346">
    <property type="protein sequence ID" value="EAT80326.1"/>
    <property type="molecule type" value="Genomic_DNA"/>
</dbReference>
<dbReference type="InParanoid" id="Q0U6V1"/>
<organism evidence="1 2">
    <name type="scientific">Phaeosphaeria nodorum (strain SN15 / ATCC MYA-4574 / FGSC 10173)</name>
    <name type="common">Glume blotch fungus</name>
    <name type="synonym">Parastagonospora nodorum</name>
    <dbReference type="NCBI Taxonomy" id="321614"/>
    <lineage>
        <taxon>Eukaryota</taxon>
        <taxon>Fungi</taxon>
        <taxon>Dikarya</taxon>
        <taxon>Ascomycota</taxon>
        <taxon>Pezizomycotina</taxon>
        <taxon>Dothideomycetes</taxon>
        <taxon>Pleosporomycetidae</taxon>
        <taxon>Pleosporales</taxon>
        <taxon>Pleosporineae</taxon>
        <taxon>Phaeosphaeriaceae</taxon>
        <taxon>Parastagonospora</taxon>
    </lineage>
</organism>
<dbReference type="AlphaFoldDB" id="Q0U6V1"/>
<dbReference type="RefSeq" id="XP_001802733.1">
    <property type="nucleotide sequence ID" value="XM_001802681.1"/>
</dbReference>
<protein>
    <submittedName>
        <fullName evidence="1">Uncharacterized protein</fullName>
    </submittedName>
</protein>
<name>Q0U6V1_PHANO</name>
<proteinExistence type="predicted"/>
<dbReference type="KEGG" id="pno:SNOG_12513"/>
<dbReference type="Proteomes" id="UP000001055">
    <property type="component" value="Unassembled WGS sequence"/>
</dbReference>
<evidence type="ECO:0000313" key="2">
    <source>
        <dbReference type="Proteomes" id="UP000001055"/>
    </source>
</evidence>
<accession>Q0U6V1</accession>
<sequence>MRDKSECEKTFGSAKFHFHGLQNPSRTHADLANKDAIVKEVTAGLLPCEELGSKGVAEGFDQANERFSCHRISQP</sequence>
<dbReference type="GeneID" id="5979642"/>